<dbReference type="EMBL" id="JAOPGA020000576">
    <property type="protein sequence ID" value="KAL0479544.1"/>
    <property type="molecule type" value="Genomic_DNA"/>
</dbReference>
<gene>
    <name evidence="2" type="ORF">AKO1_007748</name>
</gene>
<accession>A0AAW2YR41</accession>
<sequence>MIKSFLLSLILLAAFAQCLRPCPPGQVWATDFFVPKCIACAVGNYCPGDEKMYSCPEHTYAEYTGLSKCLPCEHPTEDKVLCMLPDIQPDIKELILTREYSGVTTITKINVKSTQHFFYAGSIWPSVIFNIVQNSTPPATLTLYASNTTGTPSEENHTLKITGDSVSTMLPVGKYSHALKRMITGPTYFTLEVNRPTSINIGSFIGTEENIDVVLEPGIKSKYILKQRLFDGVTYYRFIVPNLQKSNVTLTLPTPDVPDRYFFFEGTLFWSGDKSVKYPNPLNKEIVVTDKRDNTLSISVVDDSDVVIGLALKAHVLKETFGEVLVNVIPL</sequence>
<keyword evidence="1" id="KW-0732">Signal</keyword>
<name>A0AAW2YR41_9EUKA</name>
<organism evidence="2 3">
    <name type="scientific">Acrasis kona</name>
    <dbReference type="NCBI Taxonomy" id="1008807"/>
    <lineage>
        <taxon>Eukaryota</taxon>
        <taxon>Discoba</taxon>
        <taxon>Heterolobosea</taxon>
        <taxon>Tetramitia</taxon>
        <taxon>Eutetramitia</taxon>
        <taxon>Acrasidae</taxon>
        <taxon>Acrasis</taxon>
    </lineage>
</organism>
<keyword evidence="3" id="KW-1185">Reference proteome</keyword>
<comment type="caution">
    <text evidence="2">The sequence shown here is derived from an EMBL/GenBank/DDBJ whole genome shotgun (WGS) entry which is preliminary data.</text>
</comment>
<evidence type="ECO:0000313" key="3">
    <source>
        <dbReference type="Proteomes" id="UP001431209"/>
    </source>
</evidence>
<feature type="chain" id="PRO_5043374439" evidence="1">
    <location>
        <begin position="22"/>
        <end position="331"/>
    </location>
</feature>
<evidence type="ECO:0000313" key="2">
    <source>
        <dbReference type="EMBL" id="KAL0479544.1"/>
    </source>
</evidence>
<evidence type="ECO:0000256" key="1">
    <source>
        <dbReference type="SAM" id="SignalP"/>
    </source>
</evidence>
<feature type="signal peptide" evidence="1">
    <location>
        <begin position="1"/>
        <end position="21"/>
    </location>
</feature>
<dbReference type="Proteomes" id="UP001431209">
    <property type="component" value="Unassembled WGS sequence"/>
</dbReference>
<protein>
    <submittedName>
        <fullName evidence="2">Uncharacterized protein</fullName>
    </submittedName>
</protein>
<proteinExistence type="predicted"/>
<dbReference type="AlphaFoldDB" id="A0AAW2YR41"/>
<reference evidence="2 3" key="1">
    <citation type="submission" date="2024-03" db="EMBL/GenBank/DDBJ databases">
        <title>The Acrasis kona genome and developmental transcriptomes reveal deep origins of eukaryotic multicellular pathways.</title>
        <authorList>
            <person name="Sheikh S."/>
            <person name="Fu C.-J."/>
            <person name="Brown M.W."/>
            <person name="Baldauf S.L."/>
        </authorList>
    </citation>
    <scope>NUCLEOTIDE SEQUENCE [LARGE SCALE GENOMIC DNA]</scope>
    <source>
        <strain evidence="2 3">ATCC MYA-3509</strain>
    </source>
</reference>